<gene>
    <name evidence="2" type="ORF">DRP44_08670</name>
</gene>
<dbReference type="InterPro" id="IPR055346">
    <property type="entry name" value="Fe-S_cluster_assembly_SufBD"/>
</dbReference>
<organism evidence="2 3">
    <name type="scientific">candidate division TA06 bacterium</name>
    <dbReference type="NCBI Taxonomy" id="2250710"/>
    <lineage>
        <taxon>Bacteria</taxon>
        <taxon>Bacteria division TA06</taxon>
    </lineage>
</organism>
<evidence type="ECO:0000313" key="3">
    <source>
        <dbReference type="Proteomes" id="UP000282321"/>
    </source>
</evidence>
<evidence type="ECO:0000313" key="2">
    <source>
        <dbReference type="EMBL" id="RKX64196.1"/>
    </source>
</evidence>
<dbReference type="SUPFAM" id="SSF101960">
    <property type="entry name" value="Stabilizer of iron transporter SufD"/>
    <property type="match status" value="1"/>
</dbReference>
<sequence>MKSYERELNQLIDLYKKGDVKSIFGDKFANIVINGRKVIGINEIPGIKIKTNDIEDGIHVNVSIGEGVHINNPIHLCFGMTPAEGRQVIDSEFHVGEGAYAKFLSHCIFPNAKHIEHVMKSTVVLAKDAGMEYKEEHYHSESGGIVVIPELTAYLGENSRLIEEFKMLKGRAGNIDIKYLTEQDSNSSCQLLAKISGKKDDKIVIDETINLNGINASGISKSRVVLLDEATGIINSRVIAKEAYTRGHVDCEEIVGGEKVVAESVPRIKVMHPLAKVTHEASIGRIDKTKLETLMARGLEEDKAIEMIINGLMR</sequence>
<protein>
    <recommendedName>
        <fullName evidence="1">SUF system FeS cluster assembly SufBD core domain-containing protein</fullName>
    </recommendedName>
</protein>
<dbReference type="PANTHER" id="PTHR30508">
    <property type="entry name" value="FES CLUSTER ASSEMBLY PROTEIN SUF"/>
    <property type="match status" value="1"/>
</dbReference>
<dbReference type="Proteomes" id="UP000282321">
    <property type="component" value="Unassembled WGS sequence"/>
</dbReference>
<name>A0A660S466_UNCT6</name>
<dbReference type="Pfam" id="PF01458">
    <property type="entry name" value="SUFBD_core"/>
    <property type="match status" value="1"/>
</dbReference>
<dbReference type="EMBL" id="QNBC01000184">
    <property type="protein sequence ID" value="RKX64196.1"/>
    <property type="molecule type" value="Genomic_DNA"/>
</dbReference>
<feature type="domain" description="SUF system FeS cluster assembly SufBD core" evidence="1">
    <location>
        <begin position="94"/>
        <end position="311"/>
    </location>
</feature>
<dbReference type="AlphaFoldDB" id="A0A660S466"/>
<dbReference type="GO" id="GO:0016226">
    <property type="term" value="P:iron-sulfur cluster assembly"/>
    <property type="evidence" value="ECO:0007669"/>
    <property type="project" value="InterPro"/>
</dbReference>
<reference evidence="2 3" key="1">
    <citation type="submission" date="2018-06" db="EMBL/GenBank/DDBJ databases">
        <title>Extensive metabolic versatility and redundancy in microbially diverse, dynamic hydrothermal sediments.</title>
        <authorList>
            <person name="Dombrowski N."/>
            <person name="Teske A."/>
            <person name="Baker B.J."/>
        </authorList>
    </citation>
    <scope>NUCLEOTIDE SEQUENCE [LARGE SCALE GENOMIC DNA]</scope>
    <source>
        <strain evidence="2">B35_G9</strain>
    </source>
</reference>
<evidence type="ECO:0000259" key="1">
    <source>
        <dbReference type="Pfam" id="PF01458"/>
    </source>
</evidence>
<accession>A0A660S466</accession>
<proteinExistence type="predicted"/>
<dbReference type="InterPro" id="IPR000825">
    <property type="entry name" value="SUF_FeS_clus_asmbl_SufBD_core"/>
</dbReference>
<dbReference type="PANTHER" id="PTHR30508:SF6">
    <property type="entry name" value="UPF0051 PROTEIN MJ0034"/>
    <property type="match status" value="1"/>
</dbReference>
<comment type="caution">
    <text evidence="2">The sequence shown here is derived from an EMBL/GenBank/DDBJ whole genome shotgun (WGS) entry which is preliminary data.</text>
</comment>
<dbReference type="InterPro" id="IPR037284">
    <property type="entry name" value="SUF_FeS_clus_asmbl_SufBD_sf"/>
</dbReference>